<feature type="chain" id="PRO_5012138335" evidence="1">
    <location>
        <begin position="31"/>
        <end position="1829"/>
    </location>
</feature>
<protein>
    <submittedName>
        <fullName evidence="2">TANFOR domain-containing protein</fullName>
    </submittedName>
</protein>
<name>A0A1M5QRL5_9BACT</name>
<evidence type="ECO:0000313" key="3">
    <source>
        <dbReference type="Proteomes" id="UP000184212"/>
    </source>
</evidence>
<evidence type="ECO:0000256" key="1">
    <source>
        <dbReference type="SAM" id="SignalP"/>
    </source>
</evidence>
<dbReference type="OrthoDB" id="1521695at2"/>
<dbReference type="STRING" id="947013.SAMN04488109_2961"/>
<accession>A0A1M5QRL5</accession>
<keyword evidence="3" id="KW-1185">Reference proteome</keyword>
<evidence type="ECO:0000313" key="2">
    <source>
        <dbReference type="EMBL" id="SHH16420.1"/>
    </source>
</evidence>
<sequence>MSIPVKVRARAVVLIVAVLWLVALATYCQAQNDVTVTVMVAPPYSTKIDDYEKHPERIIITLQSHRQSAVSLQLRGSIIGENGIEIHAARQYRSPRPIDLPAGMTLQLDAMAVRSLFDIDKVEVRGTSVAALREGNGLPEGTYRICARAYDYNQPEVPLSVDEPMGCSNAFRITNLEPPYLIRPYADEVVRSVAPQNVLFTWSFPAGAPPSTQFKLKIVEILTQGRNINDAMQSATTPPFFEQTVTGNAFLFGPAQPTLIAGRKYAFMVTAIDPFRSTVFRNEGRSEVSSFTFGEAPANKFPNLAAFKVMDAMGPLVCSCQEAVPGGGVDNSKAIVGSKVTVGKFEMTVLEATEQAGMLKGRGKINFPMINSKLIPILVEFADLQVNASNQAISGTVKAKVKSDVDFIPAVPAPNIQSIPFTSSDAQKLDEYFKANVKQLVSNINAAIDNAGFEMPLGLDKTIGGIGTVIAITGATFTPMQATFEAATVVNIPDGATKIALGAKSVCMDNAGLCGQGTLYLSSDFNIAPINMKLKGVAPMPVNPLDSGTYVVFDKDGFKKLRIQAEYAFPAGMLVKKSDMVSPVKATLTASAITWSNWMAKVDIDPFYLAGSTDFGFSLVGSGTYDHSSSSNPVGMPVIAAKPNISTPDWNGFYLPNLTVELPAIIKKASGGPPITTAVKDLIIDTQGLSGAVNATNVLAIGDGDLGGWYYSVDNIGVNFLNNSFVSGGMNGKLVLPISGSNAGNPKGQLDYTSTLSKPAGSLEFQFVIKPKNDLEVPMWYSQFTLANTSNILVTAGGGKDFYAAATLNGSMDIITNLSPLPNINFKAMEFQGLKLQTVAPYLSIETFNAGLASPNKSLGGFDIGLEQIKPVLSGTKAGIGFTMNVELCNIALMPKASFSFDLLGKLDFNGKRPDWKYDKVDPKAISLEGTVGPVNVKGDVAFFDGDKEFGSGIRGGLKAVMFSGFEADAQVLFGSKSFHYWYVDARFKLPPPGIAVGGPIPISIFGFGGGVFYNLSQKPVLNPKDFYSAGPPPLANTYVPTADRAGFKATIIMGVSDGSSFQASGTFEAIVNTSTMAPVSMSIDIDAAMICPLMQTDKAFVKGRGLIRYDFANDIFDAMVGVNVNLVDVIDGHGFVHLNIDARKSQWFFKVGEPSDRIRLSLVKFLNYDGYLMMGNHDIPGVPPPPQQVLDQIKGYSGNRTGDMGMGEGLAFGASMSYGPADLRFLIFYMRLGAGIGFDIALRKLSEGCDAAKEPGINGWYANGQLYMWAEFAFGLFVDEWFFTGNVAVAEVKAAALMTMGIPNPTWFDGWLHGEYNVLGGLISGHMNFHVEVGSRCVPEYSPFGGIPIISQISPVGNKISVLADPQTAFNYPVETEFVIPMLNDKGVQVNRTFRIDLQQFDVIKKSTGEVFCSKDINRTFRLSDGARLATIYTQAAFDELTSYTIKVKLQAFEIIGSTKKPCTFKGNLVIEERTIDFTTDKCPEDLNGAVLASYPINRQRYLLQKESTSGYIELTKPVGCLMSNPNYVLLASFTSYKGGVQTGTLEVPVASLGSYGLSFSIPTLPNDQLIEFKLIKRVKAPSVLAAAGAGGAGIQKLDGMKGTTLMSGNFTHETQNKYLGSYNFMDVHSSALTGVQLSMKKVPDVTIYKYYFKTSKYNTLAEKLSHSEVSSTARKDAFGILELYAAEYGMSEGFDVFDMRGFTYIFAGTETDNYYKIGPLVVVSEAKPRNRWSEEHTRHAFYEPWAKVYYGGYTEELGPRYIRSFGTPFEEIAFFEPASRPIDFSVGSVDPALTNAEIHEQVVSQYIKTYANEAASTSVVTKMIMLK</sequence>
<organism evidence="2 3">
    <name type="scientific">Chryseolinea serpens</name>
    <dbReference type="NCBI Taxonomy" id="947013"/>
    <lineage>
        <taxon>Bacteria</taxon>
        <taxon>Pseudomonadati</taxon>
        <taxon>Bacteroidota</taxon>
        <taxon>Cytophagia</taxon>
        <taxon>Cytophagales</taxon>
        <taxon>Fulvivirgaceae</taxon>
        <taxon>Chryseolinea</taxon>
    </lineage>
</organism>
<dbReference type="Proteomes" id="UP000184212">
    <property type="component" value="Unassembled WGS sequence"/>
</dbReference>
<keyword evidence="1" id="KW-0732">Signal</keyword>
<proteinExistence type="predicted"/>
<feature type="signal peptide" evidence="1">
    <location>
        <begin position="1"/>
        <end position="30"/>
    </location>
</feature>
<gene>
    <name evidence="2" type="ORF">SAMN04488109_2961</name>
</gene>
<reference evidence="2 3" key="1">
    <citation type="submission" date="2016-11" db="EMBL/GenBank/DDBJ databases">
        <authorList>
            <person name="Jaros S."/>
            <person name="Januszkiewicz K."/>
            <person name="Wedrychowicz H."/>
        </authorList>
    </citation>
    <scope>NUCLEOTIDE SEQUENCE [LARGE SCALE GENOMIC DNA]</scope>
    <source>
        <strain evidence="2 3">DSM 24574</strain>
    </source>
</reference>
<dbReference type="EMBL" id="FQWQ01000002">
    <property type="protein sequence ID" value="SHH16420.1"/>
    <property type="molecule type" value="Genomic_DNA"/>
</dbReference>
<dbReference type="RefSeq" id="WP_073135474.1">
    <property type="nucleotide sequence ID" value="NZ_FQWQ01000002.1"/>
</dbReference>